<keyword evidence="2 5" id="KW-0812">Transmembrane</keyword>
<accession>A0A5N5X9M7</accession>
<protein>
    <submittedName>
        <fullName evidence="6">RTA1 like protein-domain-containing protein</fullName>
    </submittedName>
</protein>
<dbReference type="OrthoDB" id="3358017at2759"/>
<feature type="transmembrane region" description="Helical" evidence="5">
    <location>
        <begin position="115"/>
        <end position="140"/>
    </location>
</feature>
<evidence type="ECO:0000313" key="6">
    <source>
        <dbReference type="EMBL" id="KAB8077441.1"/>
    </source>
</evidence>
<reference evidence="6 7" key="1">
    <citation type="submission" date="2019-04" db="EMBL/GenBank/DDBJ databases">
        <title>Friends and foes A comparative genomics study of 23 Aspergillus species from section Flavi.</title>
        <authorList>
            <consortium name="DOE Joint Genome Institute"/>
            <person name="Kjaerbolling I."/>
            <person name="Vesth T."/>
            <person name="Frisvad J.C."/>
            <person name="Nybo J.L."/>
            <person name="Theobald S."/>
            <person name="Kildgaard S."/>
            <person name="Isbrandt T."/>
            <person name="Kuo A."/>
            <person name="Sato A."/>
            <person name="Lyhne E.K."/>
            <person name="Kogle M.E."/>
            <person name="Wiebenga A."/>
            <person name="Kun R.S."/>
            <person name="Lubbers R.J."/>
            <person name="Makela M.R."/>
            <person name="Barry K."/>
            <person name="Chovatia M."/>
            <person name="Clum A."/>
            <person name="Daum C."/>
            <person name="Haridas S."/>
            <person name="He G."/>
            <person name="LaButti K."/>
            <person name="Lipzen A."/>
            <person name="Mondo S."/>
            <person name="Riley R."/>
            <person name="Salamov A."/>
            <person name="Simmons B.A."/>
            <person name="Magnuson J.K."/>
            <person name="Henrissat B."/>
            <person name="Mortensen U.H."/>
            <person name="Larsen T.O."/>
            <person name="Devries R.P."/>
            <person name="Grigoriev I.V."/>
            <person name="Machida M."/>
            <person name="Baker S.E."/>
            <person name="Andersen M.R."/>
        </authorList>
    </citation>
    <scope>NUCLEOTIDE SEQUENCE [LARGE SCALE GENOMIC DNA]</scope>
    <source>
        <strain evidence="6 7">CBS 151.66</strain>
    </source>
</reference>
<keyword evidence="7" id="KW-1185">Reference proteome</keyword>
<dbReference type="AlphaFoldDB" id="A0A5N5X9M7"/>
<name>A0A5N5X9M7_9EURO</name>
<keyword evidence="3 5" id="KW-1133">Transmembrane helix</keyword>
<feature type="transmembrane region" description="Helical" evidence="5">
    <location>
        <begin position="152"/>
        <end position="174"/>
    </location>
</feature>
<feature type="transmembrane region" description="Helical" evidence="5">
    <location>
        <begin position="233"/>
        <end position="251"/>
    </location>
</feature>
<feature type="transmembrane region" description="Helical" evidence="5">
    <location>
        <begin position="38"/>
        <end position="61"/>
    </location>
</feature>
<evidence type="ECO:0000313" key="7">
    <source>
        <dbReference type="Proteomes" id="UP000326565"/>
    </source>
</evidence>
<sequence length="280" mass="31271">MGYTYYHYDPSGGAAVAFAAVFGLATVIHIWQMFRARTWYLTPFIIGGVFEAIGYLCRYISATETPDWTMKPYIGQSLLLLLAPALFAASIYMILGRIIRILNAGSVSLIRPSWLTKIFVTGDVLSFFVQSGGGGILAQAKTQDKADLGEHMIIAGLFIQIVFFGFFIVVSIVFHGRMLATPMHQMVVTEVPWNSYMKVLYTVSVLIMIRSAYRVAEYVQGSNGYLQSKEAFIYIFDAALMFACCIILNWWHPSKIVSGKNKRTAGSDLEMLNSTQYGHL</sequence>
<gene>
    <name evidence="6" type="ORF">BDV29DRAFT_55710</name>
</gene>
<dbReference type="Pfam" id="PF04479">
    <property type="entry name" value="RTA1"/>
    <property type="match status" value="1"/>
</dbReference>
<feature type="transmembrane region" description="Helical" evidence="5">
    <location>
        <begin position="73"/>
        <end position="95"/>
    </location>
</feature>
<feature type="transmembrane region" description="Helical" evidence="5">
    <location>
        <begin position="12"/>
        <end position="31"/>
    </location>
</feature>
<keyword evidence="4 5" id="KW-0472">Membrane</keyword>
<dbReference type="PANTHER" id="PTHR31465:SF33">
    <property type="entry name" value="DOMAIN PROTEIN, PUTATIVE (AFU_ORTHOLOGUE AFUA_5G01310)-RELATED"/>
    <property type="match status" value="1"/>
</dbReference>
<evidence type="ECO:0000256" key="1">
    <source>
        <dbReference type="ARBA" id="ARBA00004141"/>
    </source>
</evidence>
<dbReference type="Proteomes" id="UP000326565">
    <property type="component" value="Unassembled WGS sequence"/>
</dbReference>
<organism evidence="6 7">
    <name type="scientific">Aspergillus leporis</name>
    <dbReference type="NCBI Taxonomy" id="41062"/>
    <lineage>
        <taxon>Eukaryota</taxon>
        <taxon>Fungi</taxon>
        <taxon>Dikarya</taxon>
        <taxon>Ascomycota</taxon>
        <taxon>Pezizomycotina</taxon>
        <taxon>Eurotiomycetes</taxon>
        <taxon>Eurotiomycetidae</taxon>
        <taxon>Eurotiales</taxon>
        <taxon>Aspergillaceae</taxon>
        <taxon>Aspergillus</taxon>
        <taxon>Aspergillus subgen. Circumdati</taxon>
    </lineage>
</organism>
<evidence type="ECO:0000256" key="4">
    <source>
        <dbReference type="ARBA" id="ARBA00023136"/>
    </source>
</evidence>
<comment type="subcellular location">
    <subcellularLocation>
        <location evidence="1">Membrane</location>
        <topology evidence="1">Multi-pass membrane protein</topology>
    </subcellularLocation>
</comment>
<evidence type="ECO:0000256" key="2">
    <source>
        <dbReference type="ARBA" id="ARBA00022692"/>
    </source>
</evidence>
<proteinExistence type="predicted"/>
<evidence type="ECO:0000256" key="3">
    <source>
        <dbReference type="ARBA" id="ARBA00022989"/>
    </source>
</evidence>
<dbReference type="PANTHER" id="PTHR31465">
    <property type="entry name" value="PROTEIN RTA1-RELATED"/>
    <property type="match status" value="1"/>
</dbReference>
<dbReference type="InterPro" id="IPR007568">
    <property type="entry name" value="RTA1"/>
</dbReference>
<feature type="transmembrane region" description="Helical" evidence="5">
    <location>
        <begin position="195"/>
        <end position="213"/>
    </location>
</feature>
<dbReference type="EMBL" id="ML732168">
    <property type="protein sequence ID" value="KAB8077441.1"/>
    <property type="molecule type" value="Genomic_DNA"/>
</dbReference>
<dbReference type="GO" id="GO:0016020">
    <property type="term" value="C:membrane"/>
    <property type="evidence" value="ECO:0007669"/>
    <property type="project" value="UniProtKB-SubCell"/>
</dbReference>
<evidence type="ECO:0000256" key="5">
    <source>
        <dbReference type="SAM" id="Phobius"/>
    </source>
</evidence>